<evidence type="ECO:0000313" key="12">
    <source>
        <dbReference type="Proteomes" id="UP000243719"/>
    </source>
</evidence>
<dbReference type="Proteomes" id="UP000243719">
    <property type="component" value="Unassembled WGS sequence"/>
</dbReference>
<feature type="domain" description="RNA-binding S4" evidence="10">
    <location>
        <begin position="22"/>
        <end position="81"/>
    </location>
</feature>
<comment type="catalytic activity">
    <reaction evidence="9">
        <text>a uridine in RNA = a pseudouridine in RNA</text>
        <dbReference type="Rhea" id="RHEA:48348"/>
        <dbReference type="Rhea" id="RHEA-COMP:12068"/>
        <dbReference type="Rhea" id="RHEA-COMP:12069"/>
        <dbReference type="ChEBI" id="CHEBI:65314"/>
        <dbReference type="ChEBI" id="CHEBI:65315"/>
    </reaction>
</comment>
<organism evidence="11 12">
    <name type="scientific">Chitinasiproducens palmae</name>
    <dbReference type="NCBI Taxonomy" id="1770053"/>
    <lineage>
        <taxon>Bacteria</taxon>
        <taxon>Pseudomonadati</taxon>
        <taxon>Pseudomonadota</taxon>
        <taxon>Betaproteobacteria</taxon>
        <taxon>Burkholderiales</taxon>
        <taxon>Burkholderiaceae</taxon>
        <taxon>Chitinasiproducens</taxon>
    </lineage>
</organism>
<evidence type="ECO:0000256" key="1">
    <source>
        <dbReference type="ARBA" id="ARBA00000381"/>
    </source>
</evidence>
<proteinExistence type="inferred from homology"/>
<comment type="similarity">
    <text evidence="3 9">Belongs to the pseudouridine synthase RluA family.</text>
</comment>
<dbReference type="CDD" id="cd02869">
    <property type="entry name" value="PseudoU_synth_RluA_like"/>
    <property type="match status" value="1"/>
</dbReference>
<dbReference type="GO" id="GO:0000455">
    <property type="term" value="P:enzyme-directed rRNA pseudouridine synthesis"/>
    <property type="evidence" value="ECO:0007669"/>
    <property type="project" value="TreeGrafter"/>
</dbReference>
<dbReference type="InterPro" id="IPR006224">
    <property type="entry name" value="PsdUridine_synth_RluA-like_CS"/>
</dbReference>
<dbReference type="SUPFAM" id="SSF55174">
    <property type="entry name" value="Alpha-L RNA-binding motif"/>
    <property type="match status" value="1"/>
</dbReference>
<sequence>MSDPQGVPRVTFIEIDEDAAGQRIDNFLLRLCKGVPKSHIYRVLRSGEVRVNKGRIDATYRLAVGDSVRVPPLRLPSVDERAHAPVPVGAPLPILFEDAHLLAIDKPAGTAVHGGSGVSHGVIEQLRHQRPEARFLELVHRLDRDTSGVLLLAKKRSALVAMHAQLREGQTDKRYLACVAGDWSEPKRVVTAPLHKFLTPEGERRVAVRDDGQRAHTIFRLRERFAGYALVEAELKTGRTHQIRVHLAHLGRPIVGDDKYGDFALNKALARQGAQPGLNRMFLHAARLGFTHPASGEAMHLEAALPLACERFLGQLREVARTPTPAPAPTPTH</sequence>
<evidence type="ECO:0000256" key="2">
    <source>
        <dbReference type="ARBA" id="ARBA00002876"/>
    </source>
</evidence>
<evidence type="ECO:0000256" key="8">
    <source>
        <dbReference type="PROSITE-ProRule" id="PRU00182"/>
    </source>
</evidence>
<evidence type="ECO:0000256" key="6">
    <source>
        <dbReference type="ARBA" id="ARBA00023235"/>
    </source>
</evidence>
<evidence type="ECO:0000256" key="9">
    <source>
        <dbReference type="RuleBase" id="RU362028"/>
    </source>
</evidence>
<dbReference type="SUPFAM" id="SSF55120">
    <property type="entry name" value="Pseudouridine synthase"/>
    <property type="match status" value="1"/>
</dbReference>
<reference evidence="12" key="1">
    <citation type="submission" date="2016-09" db="EMBL/GenBank/DDBJ databases">
        <authorList>
            <person name="Varghese N."/>
            <person name="Submissions S."/>
        </authorList>
    </citation>
    <scope>NUCLEOTIDE SEQUENCE [LARGE SCALE GENOMIC DNA]</scope>
    <source>
        <strain evidence="12">JS23</strain>
    </source>
</reference>
<comment type="function">
    <text evidence="2">Responsible for synthesis of pseudouridine from uracil at positions 955, 2504 and 2580 in 23S ribosomal RNA.</text>
</comment>
<dbReference type="InterPro" id="IPR006145">
    <property type="entry name" value="PsdUridine_synth_RsuA/RluA"/>
</dbReference>
<dbReference type="Gene3D" id="3.10.290.10">
    <property type="entry name" value="RNA-binding S4 domain"/>
    <property type="match status" value="1"/>
</dbReference>
<evidence type="ECO:0000256" key="5">
    <source>
        <dbReference type="ARBA" id="ARBA00022884"/>
    </source>
</evidence>
<dbReference type="PANTHER" id="PTHR21600:SF92">
    <property type="entry name" value="RIBOSOMAL LARGE SUBUNIT PSEUDOURIDINE SYNTHASE C"/>
    <property type="match status" value="1"/>
</dbReference>
<dbReference type="PROSITE" id="PS50889">
    <property type="entry name" value="S4"/>
    <property type="match status" value="1"/>
</dbReference>
<dbReference type="Pfam" id="PF01479">
    <property type="entry name" value="S4"/>
    <property type="match status" value="1"/>
</dbReference>
<dbReference type="GO" id="GO:0003723">
    <property type="term" value="F:RNA binding"/>
    <property type="evidence" value="ECO:0007669"/>
    <property type="project" value="UniProtKB-KW"/>
</dbReference>
<dbReference type="SMART" id="SM00363">
    <property type="entry name" value="S4"/>
    <property type="match status" value="1"/>
</dbReference>
<feature type="active site" evidence="7">
    <location>
        <position position="143"/>
    </location>
</feature>
<dbReference type="PROSITE" id="PS01129">
    <property type="entry name" value="PSI_RLU"/>
    <property type="match status" value="1"/>
</dbReference>
<dbReference type="InterPro" id="IPR002942">
    <property type="entry name" value="S4_RNA-bd"/>
</dbReference>
<evidence type="ECO:0000259" key="10">
    <source>
        <dbReference type="SMART" id="SM00363"/>
    </source>
</evidence>
<dbReference type="InterPro" id="IPR050188">
    <property type="entry name" value="RluA_PseudoU_synthase"/>
</dbReference>
<keyword evidence="12" id="KW-1185">Reference proteome</keyword>
<keyword evidence="4" id="KW-0698">rRNA processing</keyword>
<gene>
    <name evidence="11" type="ORF">SAMN05216551_11468</name>
</gene>
<dbReference type="EMBL" id="FNLO01000014">
    <property type="protein sequence ID" value="SDV50970.1"/>
    <property type="molecule type" value="Genomic_DNA"/>
</dbReference>
<protein>
    <recommendedName>
        <fullName evidence="9">Pseudouridine synthase</fullName>
        <ecNumber evidence="9">5.4.99.-</ecNumber>
    </recommendedName>
</protein>
<dbReference type="InterPro" id="IPR006225">
    <property type="entry name" value="PsdUridine_synth_RluC/D"/>
</dbReference>
<evidence type="ECO:0000313" key="11">
    <source>
        <dbReference type="EMBL" id="SDV50970.1"/>
    </source>
</evidence>
<dbReference type="NCBIfam" id="TIGR00005">
    <property type="entry name" value="rluA_subfam"/>
    <property type="match status" value="1"/>
</dbReference>
<accession>A0A1H2PUS6</accession>
<dbReference type="CDD" id="cd00165">
    <property type="entry name" value="S4"/>
    <property type="match status" value="1"/>
</dbReference>
<evidence type="ECO:0000256" key="3">
    <source>
        <dbReference type="ARBA" id="ARBA00010876"/>
    </source>
</evidence>
<dbReference type="InterPro" id="IPR020103">
    <property type="entry name" value="PsdUridine_synth_cat_dom_sf"/>
</dbReference>
<comment type="catalytic activity">
    <reaction evidence="1">
        <text>uridine(955/2504/2580) in 23S rRNA = pseudouridine(955/2504/2580) in 23S rRNA</text>
        <dbReference type="Rhea" id="RHEA:42528"/>
        <dbReference type="Rhea" id="RHEA-COMP:10099"/>
        <dbReference type="Rhea" id="RHEA-COMP:10100"/>
        <dbReference type="ChEBI" id="CHEBI:65314"/>
        <dbReference type="ChEBI" id="CHEBI:65315"/>
        <dbReference type="EC" id="5.4.99.24"/>
    </reaction>
</comment>
<dbReference type="STRING" id="1770053.SAMN05216551_11468"/>
<dbReference type="Gene3D" id="3.30.2350.10">
    <property type="entry name" value="Pseudouridine synthase"/>
    <property type="match status" value="1"/>
</dbReference>
<dbReference type="InterPro" id="IPR036986">
    <property type="entry name" value="S4_RNA-bd_sf"/>
</dbReference>
<dbReference type="PANTHER" id="PTHR21600">
    <property type="entry name" value="MITOCHONDRIAL RNA PSEUDOURIDINE SYNTHASE"/>
    <property type="match status" value="1"/>
</dbReference>
<evidence type="ECO:0000256" key="4">
    <source>
        <dbReference type="ARBA" id="ARBA00022552"/>
    </source>
</evidence>
<dbReference type="EC" id="5.4.99.-" evidence="9"/>
<dbReference type="Pfam" id="PF00849">
    <property type="entry name" value="PseudoU_synth_2"/>
    <property type="match status" value="1"/>
</dbReference>
<name>A0A1H2PUS6_9BURK</name>
<dbReference type="GO" id="GO:0160141">
    <property type="term" value="F:23S rRNA pseudouridine(955/2504/2580) synthase activity"/>
    <property type="evidence" value="ECO:0007669"/>
    <property type="project" value="UniProtKB-EC"/>
</dbReference>
<keyword evidence="6 9" id="KW-0413">Isomerase</keyword>
<dbReference type="AlphaFoldDB" id="A0A1H2PUS6"/>
<keyword evidence="5 8" id="KW-0694">RNA-binding</keyword>
<evidence type="ECO:0000256" key="7">
    <source>
        <dbReference type="PIRSR" id="PIRSR606225-1"/>
    </source>
</evidence>